<keyword evidence="1" id="KW-0805">Transcription regulation</keyword>
<keyword evidence="7" id="KW-1185">Reference proteome</keyword>
<reference evidence="6 7" key="1">
    <citation type="submission" date="2019-07" db="EMBL/GenBank/DDBJ databases">
        <authorList>
            <person name="Kim J."/>
        </authorList>
    </citation>
    <scope>NUCLEOTIDE SEQUENCE [LARGE SCALE GENOMIC DNA]</scope>
    <source>
        <strain evidence="6 7">JC52</strain>
    </source>
</reference>
<dbReference type="Pfam" id="PF17853">
    <property type="entry name" value="GGDEF_2"/>
    <property type="match status" value="1"/>
</dbReference>
<dbReference type="PANTHER" id="PTHR43280">
    <property type="entry name" value="ARAC-FAMILY TRANSCRIPTIONAL REGULATOR"/>
    <property type="match status" value="1"/>
</dbReference>
<dbReference type="AlphaFoldDB" id="A0A559K4W2"/>
<keyword evidence="3" id="KW-0804">Transcription</keyword>
<dbReference type="GO" id="GO:0043565">
    <property type="term" value="F:sequence-specific DNA binding"/>
    <property type="evidence" value="ECO:0007669"/>
    <property type="project" value="InterPro"/>
</dbReference>
<dbReference type="SMART" id="SM00342">
    <property type="entry name" value="HTH_ARAC"/>
    <property type="match status" value="1"/>
</dbReference>
<evidence type="ECO:0000256" key="2">
    <source>
        <dbReference type="ARBA" id="ARBA00023125"/>
    </source>
</evidence>
<evidence type="ECO:0000256" key="1">
    <source>
        <dbReference type="ARBA" id="ARBA00023015"/>
    </source>
</evidence>
<evidence type="ECO:0000259" key="5">
    <source>
        <dbReference type="PROSITE" id="PS01124"/>
    </source>
</evidence>
<proteinExistence type="predicted"/>
<dbReference type="EMBL" id="VNJI01000041">
    <property type="protein sequence ID" value="TVY07182.1"/>
    <property type="molecule type" value="Genomic_DNA"/>
</dbReference>
<feature type="domain" description="HTH araC/xylS-type" evidence="5">
    <location>
        <begin position="655"/>
        <end position="754"/>
    </location>
</feature>
<dbReference type="SUPFAM" id="SSF46689">
    <property type="entry name" value="Homeodomain-like"/>
    <property type="match status" value="1"/>
</dbReference>
<dbReference type="OrthoDB" id="247151at2"/>
<dbReference type="InterPro" id="IPR018060">
    <property type="entry name" value="HTH_AraC"/>
</dbReference>
<dbReference type="Pfam" id="PF12833">
    <property type="entry name" value="HTH_18"/>
    <property type="match status" value="1"/>
</dbReference>
<organism evidence="6 7">
    <name type="scientific">Paenibacillus cremeus</name>
    <dbReference type="NCBI Taxonomy" id="2163881"/>
    <lineage>
        <taxon>Bacteria</taxon>
        <taxon>Bacillati</taxon>
        <taxon>Bacillota</taxon>
        <taxon>Bacilli</taxon>
        <taxon>Bacillales</taxon>
        <taxon>Paenibacillaceae</taxon>
        <taxon>Paenibacillus</taxon>
    </lineage>
</organism>
<dbReference type="PROSITE" id="PS00041">
    <property type="entry name" value="HTH_ARAC_FAMILY_1"/>
    <property type="match status" value="1"/>
</dbReference>
<keyword evidence="4" id="KW-0472">Membrane</keyword>
<feature type="transmembrane region" description="Helical" evidence="4">
    <location>
        <begin position="15"/>
        <end position="37"/>
    </location>
</feature>
<evidence type="ECO:0000313" key="6">
    <source>
        <dbReference type="EMBL" id="TVY07182.1"/>
    </source>
</evidence>
<keyword evidence="2" id="KW-0238">DNA-binding</keyword>
<dbReference type="Gene3D" id="1.10.10.60">
    <property type="entry name" value="Homeodomain-like"/>
    <property type="match status" value="2"/>
</dbReference>
<dbReference type="Proteomes" id="UP000317036">
    <property type="component" value="Unassembled WGS sequence"/>
</dbReference>
<dbReference type="InterPro" id="IPR009057">
    <property type="entry name" value="Homeodomain-like_sf"/>
</dbReference>
<accession>A0A559K4W2</accession>
<protein>
    <submittedName>
        <fullName evidence="6">AraC family transcriptional regulator</fullName>
    </submittedName>
</protein>
<evidence type="ECO:0000256" key="3">
    <source>
        <dbReference type="ARBA" id="ARBA00023163"/>
    </source>
</evidence>
<feature type="transmembrane region" description="Helical" evidence="4">
    <location>
        <begin position="296"/>
        <end position="317"/>
    </location>
</feature>
<dbReference type="PROSITE" id="PS01124">
    <property type="entry name" value="HTH_ARAC_FAMILY_2"/>
    <property type="match status" value="1"/>
</dbReference>
<dbReference type="InterPro" id="IPR041522">
    <property type="entry name" value="CdaR_GGDEF"/>
</dbReference>
<keyword evidence="4" id="KW-0812">Transmembrane</keyword>
<evidence type="ECO:0000256" key="4">
    <source>
        <dbReference type="SAM" id="Phobius"/>
    </source>
</evidence>
<sequence length="759" mass="87283">MIKRLKMSNVFYKFLLSYILVILIPILGLGSLSYLVFSSSIQKEAQRNNALILSNMSDTLDQQLTNTKNMMYQTVLNLNGSAKDYNKLQEAITLLSRIANTDKFIDDIFVYYPETNQVIRSDGLYQADYFFEHFYQYEDPSPITKLDSSSHNDFSVIPTGNIRYKDHDPKKMVTFLTSFPLYNQRTDGTLFVLVNSDKLQSIITQSLHGSADQSQILITNEDAQTIAFSKLSKNSPSIHETTKLLNDHLPDTGAEFMNIKQGDISLSAIHSKVIDWKYIVLTSIHQTSQQADSIRFLTLLICVILLVVGVVLAVVIAHNFTKPVYEIMNIFKADSRLNSVPTSRKDEFQIILQHLRLVMSDHQMLEKSSEINQKLLKDYYVKSIILGDDVKKTEKTDKLETLFVYSLFTVIVIRVVTEDLAFEPYSQESYIKNHAIDVVESLLTGHNEIVALLTNTGGSTISILANFQNEVPLRQHLELIRDRLSEEVQTRIWIGVGNFYQSLHRIDQSYKEATSVLQYRSMSAKPQILYYADYSDAIQHVPITADIENQLTWALLAGDDVKATEHLNLLFAQLNDDHNFAQIQQCGHNLIRIIDKVLSQNQLHKSKVLGEWYDLLHVNDTFTLNEIKDHVTKTFQKVCAYFSDRSGSQDKQLEEDLRAYIYQYYNRDLSLDLISSNFNMNSKYVSRFFKERFGINFLDFLNQYRIMRAKELLIRDPQLRINQIANQVGIGNVNTFISVFKKYEGVTPGKYRDLVEANM</sequence>
<dbReference type="GO" id="GO:0003700">
    <property type="term" value="F:DNA-binding transcription factor activity"/>
    <property type="evidence" value="ECO:0007669"/>
    <property type="project" value="InterPro"/>
</dbReference>
<name>A0A559K4W2_9BACL</name>
<dbReference type="InterPro" id="IPR018062">
    <property type="entry name" value="HTH_AraC-typ_CS"/>
</dbReference>
<evidence type="ECO:0000313" key="7">
    <source>
        <dbReference type="Proteomes" id="UP000317036"/>
    </source>
</evidence>
<dbReference type="PANTHER" id="PTHR43280:SF28">
    <property type="entry name" value="HTH-TYPE TRANSCRIPTIONAL ACTIVATOR RHAS"/>
    <property type="match status" value="1"/>
</dbReference>
<comment type="caution">
    <text evidence="6">The sequence shown here is derived from an EMBL/GenBank/DDBJ whole genome shotgun (WGS) entry which is preliminary data.</text>
</comment>
<keyword evidence="4" id="KW-1133">Transmembrane helix</keyword>
<gene>
    <name evidence="6" type="ORF">FPZ49_25055</name>
</gene>
<dbReference type="RefSeq" id="WP_144852266.1">
    <property type="nucleotide sequence ID" value="NZ_VNJI01000041.1"/>
</dbReference>